<dbReference type="PRINTS" id="PR00040">
    <property type="entry name" value="HTHMERR"/>
</dbReference>
<dbReference type="RefSeq" id="WP_100388696.1">
    <property type="nucleotide sequence ID" value="NZ_BMZU01000001.1"/>
</dbReference>
<accession>A0A2M9D8L6</accession>
<name>A0A2M9D8L6_9MICO</name>
<dbReference type="InterPro" id="IPR000551">
    <property type="entry name" value="MerR-type_HTH_dom"/>
</dbReference>
<evidence type="ECO:0000256" key="1">
    <source>
        <dbReference type="ARBA" id="ARBA00023015"/>
    </source>
</evidence>
<evidence type="ECO:0000259" key="4">
    <source>
        <dbReference type="PROSITE" id="PS50937"/>
    </source>
</evidence>
<feature type="domain" description="HTH merR-type" evidence="4">
    <location>
        <begin position="1"/>
        <end position="69"/>
    </location>
</feature>
<dbReference type="GO" id="GO:0003677">
    <property type="term" value="F:DNA binding"/>
    <property type="evidence" value="ECO:0007669"/>
    <property type="project" value="UniProtKB-KW"/>
</dbReference>
<keyword evidence="1" id="KW-0805">Transcription regulation</keyword>
<keyword evidence="6" id="KW-1185">Reference proteome</keyword>
<dbReference type="PANTHER" id="PTHR30204">
    <property type="entry name" value="REDOX-CYCLING DRUG-SENSING TRANSCRIPTIONAL ACTIVATOR SOXR"/>
    <property type="match status" value="1"/>
</dbReference>
<dbReference type="InterPro" id="IPR009061">
    <property type="entry name" value="DNA-bd_dom_put_sf"/>
</dbReference>
<keyword evidence="2 5" id="KW-0238">DNA-binding</keyword>
<dbReference type="AlphaFoldDB" id="A0A2M9D8L6"/>
<dbReference type="GO" id="GO:0003700">
    <property type="term" value="F:DNA-binding transcription factor activity"/>
    <property type="evidence" value="ECO:0007669"/>
    <property type="project" value="InterPro"/>
</dbReference>
<evidence type="ECO:0000313" key="6">
    <source>
        <dbReference type="Proteomes" id="UP000231742"/>
    </source>
</evidence>
<sequence>MLIGEVADRLDVPRHTIRFYEKQGLLPEPQRQGNGYRDYDPAVVDRVTFIRNSQAAGLTLSEIMSILSLRDAGEAPCTHVSSLLEHKLEGVQERLTDLAALEAELKQLIHEAKALDPANCTEAEICTIIPRT</sequence>
<dbReference type="Proteomes" id="UP000231742">
    <property type="component" value="Unassembled WGS sequence"/>
</dbReference>
<dbReference type="OrthoDB" id="9802039at2"/>
<dbReference type="CDD" id="cd04770">
    <property type="entry name" value="HTH_HMRTR"/>
    <property type="match status" value="1"/>
</dbReference>
<evidence type="ECO:0000256" key="3">
    <source>
        <dbReference type="ARBA" id="ARBA00023163"/>
    </source>
</evidence>
<comment type="caution">
    <text evidence="5">The sequence shown here is derived from an EMBL/GenBank/DDBJ whole genome shotgun (WGS) entry which is preliminary data.</text>
</comment>
<protein>
    <submittedName>
        <fullName evidence="5">DNA-binding transcriptional MerR regulator</fullName>
    </submittedName>
</protein>
<evidence type="ECO:0000313" key="5">
    <source>
        <dbReference type="EMBL" id="PJJ82067.1"/>
    </source>
</evidence>
<dbReference type="SMART" id="SM00422">
    <property type="entry name" value="HTH_MERR"/>
    <property type="match status" value="1"/>
</dbReference>
<evidence type="ECO:0000256" key="2">
    <source>
        <dbReference type="ARBA" id="ARBA00023125"/>
    </source>
</evidence>
<dbReference type="Gene3D" id="1.10.1660.10">
    <property type="match status" value="1"/>
</dbReference>
<keyword evidence="3" id="KW-0804">Transcription</keyword>
<gene>
    <name evidence="5" type="ORF">CLV85_1255</name>
</gene>
<dbReference type="PROSITE" id="PS50937">
    <property type="entry name" value="HTH_MERR_2"/>
    <property type="match status" value="1"/>
</dbReference>
<dbReference type="Pfam" id="PF13411">
    <property type="entry name" value="MerR_1"/>
    <property type="match status" value="1"/>
</dbReference>
<dbReference type="PANTHER" id="PTHR30204:SF94">
    <property type="entry name" value="HEAVY METAL-DEPENDENT TRANSCRIPTIONAL REGULATOR HI_0293-RELATED"/>
    <property type="match status" value="1"/>
</dbReference>
<proteinExistence type="predicted"/>
<organism evidence="5 6">
    <name type="scientific">Salinibacterium amurskyense</name>
    <dbReference type="NCBI Taxonomy" id="205941"/>
    <lineage>
        <taxon>Bacteria</taxon>
        <taxon>Bacillati</taxon>
        <taxon>Actinomycetota</taxon>
        <taxon>Actinomycetes</taxon>
        <taxon>Micrococcales</taxon>
        <taxon>Microbacteriaceae</taxon>
        <taxon>Salinibacterium</taxon>
    </lineage>
</organism>
<reference evidence="5 6" key="1">
    <citation type="submission" date="2017-11" db="EMBL/GenBank/DDBJ databases">
        <title>Genomic Encyclopedia of Archaeal and Bacterial Type Strains, Phase II (KMG-II): From Individual Species to Whole Genera.</title>
        <authorList>
            <person name="Goeker M."/>
        </authorList>
    </citation>
    <scope>NUCLEOTIDE SEQUENCE [LARGE SCALE GENOMIC DNA]</scope>
    <source>
        <strain evidence="5 6">DSM 16400</strain>
    </source>
</reference>
<dbReference type="SUPFAM" id="SSF46955">
    <property type="entry name" value="Putative DNA-binding domain"/>
    <property type="match status" value="1"/>
</dbReference>
<dbReference type="EMBL" id="PGFH01000001">
    <property type="protein sequence ID" value="PJJ82067.1"/>
    <property type="molecule type" value="Genomic_DNA"/>
</dbReference>
<dbReference type="InterPro" id="IPR047057">
    <property type="entry name" value="MerR_fam"/>
</dbReference>